<name>A0A4R1Z176_9RHOB</name>
<dbReference type="Pfam" id="PF20078">
    <property type="entry name" value="DUF6473"/>
    <property type="match status" value="1"/>
</dbReference>
<sequence length="277" mass="30234">MSFEKAGNGAMSFDTCRYGSSRLLFRGPRQDLDRPYCAVIGGTETYGKFIPTPFATLLEQAVGMPVVNLGCVNAGLDVFVNDSTVMEVAAGARVTVIQALGAHNMSNRFYVVHPRRNDRFLRASAMLKALYPGIDFTEYHFTRHLLGALREKSPTAFEIVVAELQMAWQARMRMLATRLPGAKVLLWLSTRPPEGEQHVCGLGDDPLFVTRHMLDTVRPYFNQVVEVTDCAEARASGAPGMLVGELDAPAAAMLPGPAVHGEVAEALQPVLRDLLAD</sequence>
<protein>
    <recommendedName>
        <fullName evidence="1">DUF6473 domain-containing protein</fullName>
    </recommendedName>
</protein>
<dbReference type="AlphaFoldDB" id="A0A4R1Z176"/>
<dbReference type="OrthoDB" id="7838347at2"/>
<reference evidence="2 3" key="1">
    <citation type="submission" date="2019-03" db="EMBL/GenBank/DDBJ databases">
        <title>Genomic Encyclopedia of Type Strains, Phase IV (KMG-IV): sequencing the most valuable type-strain genomes for metagenomic binning, comparative biology and taxonomic classification.</title>
        <authorList>
            <person name="Goeker M."/>
        </authorList>
    </citation>
    <scope>NUCLEOTIDE SEQUENCE [LARGE SCALE GENOMIC DNA]</scope>
    <source>
        <strain evidence="2 3">DSM 21153</strain>
    </source>
</reference>
<feature type="domain" description="DUF6473" evidence="1">
    <location>
        <begin position="1"/>
        <end position="274"/>
    </location>
</feature>
<dbReference type="RefSeq" id="WP_132693446.1">
    <property type="nucleotide sequence ID" value="NZ_SLVM01000003.1"/>
</dbReference>
<gene>
    <name evidence="2" type="ORF">EV216_10310</name>
</gene>
<comment type="caution">
    <text evidence="2">The sequence shown here is derived from an EMBL/GenBank/DDBJ whole genome shotgun (WGS) entry which is preliminary data.</text>
</comment>
<evidence type="ECO:0000259" key="1">
    <source>
        <dbReference type="Pfam" id="PF20078"/>
    </source>
</evidence>
<evidence type="ECO:0000313" key="2">
    <source>
        <dbReference type="EMBL" id="TCM86933.1"/>
    </source>
</evidence>
<dbReference type="InterPro" id="IPR045524">
    <property type="entry name" value="DUF6473"/>
</dbReference>
<evidence type="ECO:0000313" key="3">
    <source>
        <dbReference type="Proteomes" id="UP000295277"/>
    </source>
</evidence>
<dbReference type="EMBL" id="SLVM01000003">
    <property type="protein sequence ID" value="TCM86933.1"/>
    <property type="molecule type" value="Genomic_DNA"/>
</dbReference>
<dbReference type="Proteomes" id="UP000295277">
    <property type="component" value="Unassembled WGS sequence"/>
</dbReference>
<accession>A0A4R1Z176</accession>
<keyword evidence="3" id="KW-1185">Reference proteome</keyword>
<proteinExistence type="predicted"/>
<organism evidence="2 3">
    <name type="scientific">Rhodovulum steppense</name>
    <dbReference type="NCBI Taxonomy" id="540251"/>
    <lineage>
        <taxon>Bacteria</taxon>
        <taxon>Pseudomonadati</taxon>
        <taxon>Pseudomonadota</taxon>
        <taxon>Alphaproteobacteria</taxon>
        <taxon>Rhodobacterales</taxon>
        <taxon>Paracoccaceae</taxon>
        <taxon>Rhodovulum</taxon>
    </lineage>
</organism>